<dbReference type="EMBL" id="CAJPDR010000538">
    <property type="protein sequence ID" value="CAF9939144.1"/>
    <property type="molecule type" value="Genomic_DNA"/>
</dbReference>
<dbReference type="OrthoDB" id="10364658at2759"/>
<evidence type="ECO:0000313" key="3">
    <source>
        <dbReference type="Proteomes" id="UP000664203"/>
    </source>
</evidence>
<dbReference type="Proteomes" id="UP000664203">
    <property type="component" value="Unassembled WGS sequence"/>
</dbReference>
<dbReference type="AlphaFoldDB" id="A0A8H3J1T5"/>
<accession>A0A8H3J1T5</accession>
<feature type="chain" id="PRO_5034133280" description="FAS1 domain-containing protein" evidence="1">
    <location>
        <begin position="19"/>
        <end position="73"/>
    </location>
</feature>
<keyword evidence="1" id="KW-0732">Signal</keyword>
<evidence type="ECO:0000313" key="2">
    <source>
        <dbReference type="EMBL" id="CAF9939144.1"/>
    </source>
</evidence>
<comment type="caution">
    <text evidence="2">The sequence shown here is derived from an EMBL/GenBank/DDBJ whole genome shotgun (WGS) entry which is preliminary data.</text>
</comment>
<proteinExistence type="predicted"/>
<protein>
    <recommendedName>
        <fullName evidence="4">FAS1 domain-containing protein</fullName>
    </recommendedName>
</protein>
<gene>
    <name evidence="2" type="ORF">ALECFALPRED_007992</name>
</gene>
<feature type="signal peptide" evidence="1">
    <location>
        <begin position="1"/>
        <end position="18"/>
    </location>
</feature>
<organism evidence="2 3">
    <name type="scientific">Alectoria fallacina</name>
    <dbReference type="NCBI Taxonomy" id="1903189"/>
    <lineage>
        <taxon>Eukaryota</taxon>
        <taxon>Fungi</taxon>
        <taxon>Dikarya</taxon>
        <taxon>Ascomycota</taxon>
        <taxon>Pezizomycotina</taxon>
        <taxon>Lecanoromycetes</taxon>
        <taxon>OSLEUM clade</taxon>
        <taxon>Lecanoromycetidae</taxon>
        <taxon>Lecanorales</taxon>
        <taxon>Lecanorineae</taxon>
        <taxon>Parmeliaceae</taxon>
        <taxon>Alectoria</taxon>
    </lineage>
</organism>
<sequence length="73" mass="7581">MHLATLLPLSLLILTVAGLPTATENIKREASPTQGSYAAVISEMAEKADIQQFNSFASLIANGPDPNGLGNEG</sequence>
<evidence type="ECO:0000256" key="1">
    <source>
        <dbReference type="SAM" id="SignalP"/>
    </source>
</evidence>
<reference evidence="2" key="1">
    <citation type="submission" date="2021-03" db="EMBL/GenBank/DDBJ databases">
        <authorList>
            <person name="Tagirdzhanova G."/>
        </authorList>
    </citation>
    <scope>NUCLEOTIDE SEQUENCE</scope>
</reference>
<evidence type="ECO:0008006" key="4">
    <source>
        <dbReference type="Google" id="ProtNLM"/>
    </source>
</evidence>
<name>A0A8H3J1T5_9LECA</name>
<keyword evidence="3" id="KW-1185">Reference proteome</keyword>